<dbReference type="Gene3D" id="3.10.450.50">
    <property type="match status" value="1"/>
</dbReference>
<evidence type="ECO:0000313" key="3">
    <source>
        <dbReference type="Proteomes" id="UP000753908"/>
    </source>
</evidence>
<dbReference type="Pfam" id="PF12680">
    <property type="entry name" value="SnoaL_2"/>
    <property type="match status" value="1"/>
</dbReference>
<reference evidence="2" key="2">
    <citation type="journal article" date="2022" name="Microbiol. Resour. Announc.">
        <title>Metagenome Sequencing to Explore Phylogenomics of Terrestrial Cyanobacteria.</title>
        <authorList>
            <person name="Ward R.D."/>
            <person name="Stajich J.E."/>
            <person name="Johansen J.R."/>
            <person name="Huntemann M."/>
            <person name="Clum A."/>
            <person name="Foster B."/>
            <person name="Foster B."/>
            <person name="Roux S."/>
            <person name="Palaniappan K."/>
            <person name="Varghese N."/>
            <person name="Mukherjee S."/>
            <person name="Reddy T.B.K."/>
            <person name="Daum C."/>
            <person name="Copeland A."/>
            <person name="Chen I.A."/>
            <person name="Ivanova N.N."/>
            <person name="Kyrpides N.C."/>
            <person name="Shapiro N."/>
            <person name="Eloe-Fadrosh E.A."/>
            <person name="Pietrasiak N."/>
        </authorList>
    </citation>
    <scope>NUCLEOTIDE SEQUENCE</scope>
    <source>
        <strain evidence="2">CPER-KK1</strain>
    </source>
</reference>
<feature type="domain" description="SnoaL-like" evidence="1">
    <location>
        <begin position="15"/>
        <end position="118"/>
    </location>
</feature>
<accession>A0A951PT68</accession>
<dbReference type="SUPFAM" id="SSF54427">
    <property type="entry name" value="NTF2-like"/>
    <property type="match status" value="1"/>
</dbReference>
<sequence length="146" mass="16610">MEQNSIAQVFATHLALIGTDVEAWSDLLAENAIVEFPYASALGAIVRFEGKPAIYNHMKNAVSQLQNWVFTDVCEYQTLIPNVLFAEFHGEAVFVATGQPYQQDYVVRLETKNGKIIHYREYWNPAPILELMGSSETAFDWIQTHR</sequence>
<dbReference type="AlphaFoldDB" id="A0A951PT68"/>
<dbReference type="EMBL" id="JAHHIF010000064">
    <property type="protein sequence ID" value="MBW4548537.1"/>
    <property type="molecule type" value="Genomic_DNA"/>
</dbReference>
<reference evidence="2" key="1">
    <citation type="submission" date="2021-05" db="EMBL/GenBank/DDBJ databases">
        <authorList>
            <person name="Pietrasiak N."/>
            <person name="Ward R."/>
            <person name="Stajich J.E."/>
            <person name="Kurbessoian T."/>
        </authorList>
    </citation>
    <scope>NUCLEOTIDE SEQUENCE</scope>
    <source>
        <strain evidence="2">CPER-KK1</strain>
    </source>
</reference>
<dbReference type="Proteomes" id="UP000753908">
    <property type="component" value="Unassembled WGS sequence"/>
</dbReference>
<evidence type="ECO:0000259" key="1">
    <source>
        <dbReference type="Pfam" id="PF12680"/>
    </source>
</evidence>
<organism evidence="2 3">
    <name type="scientific">Symplocastrum torsivum CPER-KK1</name>
    <dbReference type="NCBI Taxonomy" id="450513"/>
    <lineage>
        <taxon>Bacteria</taxon>
        <taxon>Bacillati</taxon>
        <taxon>Cyanobacteriota</taxon>
        <taxon>Cyanophyceae</taxon>
        <taxon>Oscillatoriophycideae</taxon>
        <taxon>Oscillatoriales</taxon>
        <taxon>Microcoleaceae</taxon>
        <taxon>Symplocastrum</taxon>
    </lineage>
</organism>
<dbReference type="InterPro" id="IPR037401">
    <property type="entry name" value="SnoaL-like"/>
</dbReference>
<dbReference type="InterPro" id="IPR032710">
    <property type="entry name" value="NTF2-like_dom_sf"/>
</dbReference>
<name>A0A951PT68_9CYAN</name>
<protein>
    <submittedName>
        <fullName evidence="2">PhzA/PhzB family protein</fullName>
    </submittedName>
</protein>
<comment type="caution">
    <text evidence="2">The sequence shown here is derived from an EMBL/GenBank/DDBJ whole genome shotgun (WGS) entry which is preliminary data.</text>
</comment>
<gene>
    <name evidence="2" type="ORF">KME25_29495</name>
</gene>
<evidence type="ECO:0000313" key="2">
    <source>
        <dbReference type="EMBL" id="MBW4548537.1"/>
    </source>
</evidence>
<proteinExistence type="predicted"/>